<dbReference type="InterPro" id="IPR005475">
    <property type="entry name" value="Transketolase-like_Pyr-bd"/>
</dbReference>
<name>A0A099WDK4_9LIST</name>
<feature type="binding site" evidence="17">
    <location>
        <position position="262"/>
    </location>
    <ligand>
        <name>substrate</name>
    </ligand>
</feature>
<comment type="cofactor">
    <cofactor evidence="3">
        <name>Co(2+)</name>
        <dbReference type="ChEBI" id="CHEBI:48828"/>
    </cofactor>
</comment>
<dbReference type="FunFam" id="3.40.50.920:FF:000003">
    <property type="entry name" value="Transketolase"/>
    <property type="match status" value="1"/>
</dbReference>
<evidence type="ECO:0000256" key="11">
    <source>
        <dbReference type="ARBA" id="ARBA00022837"/>
    </source>
</evidence>
<keyword evidence="9 21" id="KW-0808">Transferase</keyword>
<dbReference type="EMBL" id="JNFA01000011">
    <property type="protein sequence ID" value="KGL42751.1"/>
    <property type="molecule type" value="Genomic_DNA"/>
</dbReference>
<dbReference type="CDD" id="cd02012">
    <property type="entry name" value="TPP_TK"/>
    <property type="match status" value="1"/>
</dbReference>
<feature type="binding site" evidence="19">
    <location>
        <position position="186"/>
    </location>
    <ligand>
        <name>Mg(2+)</name>
        <dbReference type="ChEBI" id="CHEBI:18420"/>
    </ligand>
</feature>
<dbReference type="FunFam" id="3.40.50.970:FF:000004">
    <property type="entry name" value="Transketolase"/>
    <property type="match status" value="1"/>
</dbReference>
<evidence type="ECO:0000256" key="13">
    <source>
        <dbReference type="ARBA" id="ARBA00023052"/>
    </source>
</evidence>
<dbReference type="Proteomes" id="UP000029844">
    <property type="component" value="Unassembled WGS sequence"/>
</dbReference>
<dbReference type="InterPro" id="IPR020826">
    <property type="entry name" value="Transketolase_BS"/>
</dbReference>
<dbReference type="InterPro" id="IPR049557">
    <property type="entry name" value="Transketolase_CS"/>
</dbReference>
<evidence type="ECO:0000313" key="25">
    <source>
        <dbReference type="Proteomes" id="UP000029844"/>
    </source>
</evidence>
<keyword evidence="13 18" id="KW-0786">Thiamine pyrophosphate</keyword>
<dbReference type="CDD" id="cd07033">
    <property type="entry name" value="TPP_PYR_DXS_TK_like"/>
    <property type="match status" value="1"/>
</dbReference>
<evidence type="ECO:0000256" key="8">
    <source>
        <dbReference type="ARBA" id="ARBA00016662"/>
    </source>
</evidence>
<dbReference type="Pfam" id="PF00456">
    <property type="entry name" value="Transketolase_N"/>
    <property type="match status" value="1"/>
</dbReference>
<dbReference type="FunFam" id="3.40.50.970:FF:000045">
    <property type="entry name" value="Transketolase"/>
    <property type="match status" value="1"/>
</dbReference>
<evidence type="ECO:0000256" key="4">
    <source>
        <dbReference type="ARBA" id="ARBA00002931"/>
    </source>
</evidence>
<keyword evidence="12 19" id="KW-0460">Magnesium</keyword>
<dbReference type="GO" id="GO:0006098">
    <property type="term" value="P:pentose-phosphate shunt"/>
    <property type="evidence" value="ECO:0007669"/>
    <property type="project" value="TreeGrafter"/>
</dbReference>
<comment type="cofactor">
    <cofactor evidence="18">
        <name>thiamine diphosphate</name>
        <dbReference type="ChEBI" id="CHEBI:58937"/>
    </cofactor>
    <text evidence="18">Binds 1 thiamine pyrophosphate per subunit. During the reaction, the substrate forms a covalent intermediate with the cofactor.</text>
</comment>
<reference evidence="24 25" key="1">
    <citation type="submission" date="2014-05" db="EMBL/GenBank/DDBJ databases">
        <title>Novel Listeriaceae from food processing environments.</title>
        <authorList>
            <person name="den Bakker H.C."/>
        </authorList>
    </citation>
    <scope>NUCLEOTIDE SEQUENCE [LARGE SCALE GENOMIC DNA]</scope>
    <source>
        <strain evidence="24 25">FSL A5-0281</strain>
    </source>
</reference>
<evidence type="ECO:0000256" key="5">
    <source>
        <dbReference type="ARBA" id="ARBA00007131"/>
    </source>
</evidence>
<feature type="binding site" evidence="18">
    <location>
        <begin position="115"/>
        <end position="117"/>
    </location>
    <ligand>
        <name>thiamine diphosphate</name>
        <dbReference type="ChEBI" id="CHEBI:58937"/>
    </ligand>
</feature>
<evidence type="ECO:0000256" key="20">
    <source>
        <dbReference type="PIRSR" id="PIRSR605478-5"/>
    </source>
</evidence>
<sequence length="667" mass="72898">MSLMNQQMIKTIRVLSMDMVEQANSGHPGLPMGAAPMAFCLWKNHLKFNPAHPNWFNRDRFILSAGHGSALLYSLLHIFGYDVSKEDLRNFRQKDSATPGHPEFGHTPGVDATTGPLGQGIAMGVGMAMSEAHLAAMFNKATHEVIDHHTFVLCGDGCLMEGISYEASSLAGHLKLGKLIVLYDSNDISLDGDLAQSFSEDIDLRFRSAGWQTLRVPDGNDVEAIDSAICLAKAETTKPTLIEIKTVIGDGSPSKAGTAAAHGAPLGKEEIAQIKKNYGWELEPFEIPKAVGYQKDYYLSKGNHHESKWLQAFNKYRNDYPEEAEKLQRLIDNQETTDQTLILPTYTTNDAPMATRDVSGTVLNALAPQLPSLFGGSADLSSSNKTMIKDSDDFLANHYEGKNIWFGVREFAMGGILNGMALHGGIKPYGATFFVFSDYLRSAIRSAALMNLPVTYVMTHDSIMVGEDGPTHEPIEHLASFRAMPNLVVLRPADANETVASYRYALTQQENPVMLVLSRQALPNLPTTDIKASTDVEKGAYILAESPIDTTDILLIATGSEVSLAMEVRDYLATEQLGARVVSMPSWELFERQSADYQETVLPSEITHRVAIEMASSQGWHKYVGNKGTIIAIDTFGKSGPGAELAEDFGFSATKIANQILATLQKN</sequence>
<dbReference type="InterPro" id="IPR029061">
    <property type="entry name" value="THDP-binding"/>
</dbReference>
<comment type="similarity">
    <text evidence="5 21">Belongs to the transketolase family.</text>
</comment>
<feature type="domain" description="Transketolase-like pyrimidine-binding" evidence="23">
    <location>
        <begin position="353"/>
        <end position="524"/>
    </location>
</feature>
<feature type="site" description="Important for catalytic activity" evidence="20">
    <location>
        <position position="262"/>
    </location>
</feature>
<dbReference type="InterPro" id="IPR005478">
    <property type="entry name" value="Transketolase_bac-like"/>
</dbReference>
<dbReference type="Pfam" id="PF22613">
    <property type="entry name" value="Transketolase_C_1"/>
    <property type="match status" value="1"/>
</dbReference>
<comment type="subunit">
    <text evidence="6 21">Homodimer.</text>
</comment>
<dbReference type="PROSITE" id="PS00802">
    <property type="entry name" value="TRANSKETOLASE_2"/>
    <property type="match status" value="1"/>
</dbReference>
<evidence type="ECO:0000256" key="1">
    <source>
        <dbReference type="ARBA" id="ARBA00001913"/>
    </source>
</evidence>
<protein>
    <recommendedName>
        <fullName evidence="8 15">Transketolase</fullName>
        <ecNumber evidence="7 15">2.2.1.1</ecNumber>
    </recommendedName>
</protein>
<organism evidence="24 25">
    <name type="scientific">Listeria booriae</name>
    <dbReference type="NCBI Taxonomy" id="1552123"/>
    <lineage>
        <taxon>Bacteria</taxon>
        <taxon>Bacillati</taxon>
        <taxon>Bacillota</taxon>
        <taxon>Bacilli</taxon>
        <taxon>Bacillales</taxon>
        <taxon>Listeriaceae</taxon>
        <taxon>Listeria</taxon>
    </lineage>
</organism>
<keyword evidence="10 19" id="KW-0479">Metal-binding</keyword>
<dbReference type="GeneID" id="58716694"/>
<dbReference type="SUPFAM" id="SSF52922">
    <property type="entry name" value="TK C-terminal domain-like"/>
    <property type="match status" value="1"/>
</dbReference>
<dbReference type="SMART" id="SM00861">
    <property type="entry name" value="Transket_pyr"/>
    <property type="match status" value="1"/>
</dbReference>
<evidence type="ECO:0000256" key="7">
    <source>
        <dbReference type="ARBA" id="ARBA00013152"/>
    </source>
</evidence>
<evidence type="ECO:0000256" key="21">
    <source>
        <dbReference type="RuleBase" id="RU004996"/>
    </source>
</evidence>
<keyword evidence="25" id="KW-1185">Reference proteome</keyword>
<feature type="binding site" evidence="18">
    <location>
        <position position="186"/>
    </location>
    <ligand>
        <name>thiamine diphosphate</name>
        <dbReference type="ChEBI" id="CHEBI:58937"/>
    </ligand>
</feature>
<dbReference type="PANTHER" id="PTHR43522">
    <property type="entry name" value="TRANSKETOLASE"/>
    <property type="match status" value="1"/>
</dbReference>
<dbReference type="STRING" id="1552123.EP57_04645"/>
<feature type="binding site" evidence="19">
    <location>
        <position position="156"/>
    </location>
    <ligand>
        <name>Mg(2+)</name>
        <dbReference type="ChEBI" id="CHEBI:18420"/>
    </ligand>
</feature>
<feature type="binding site" evidence="17">
    <location>
        <position position="460"/>
    </location>
    <ligand>
        <name>substrate</name>
    </ligand>
</feature>
<evidence type="ECO:0000256" key="10">
    <source>
        <dbReference type="ARBA" id="ARBA00022723"/>
    </source>
</evidence>
<evidence type="ECO:0000256" key="16">
    <source>
        <dbReference type="PIRSR" id="PIRSR605478-1"/>
    </source>
</evidence>
<feature type="binding site" evidence="17">
    <location>
        <position position="383"/>
    </location>
    <ligand>
        <name>substrate</name>
    </ligand>
</feature>
<comment type="cofactor">
    <cofactor evidence="19">
        <name>Mg(2+)</name>
        <dbReference type="ChEBI" id="CHEBI:18420"/>
    </cofactor>
    <text evidence="19">Binds 1 Mg(2+) ion per subunit. Can also utilize other divalent metal cations, such as Ca(2+), Mn(2+) and Co(2+).</text>
</comment>
<dbReference type="SUPFAM" id="SSF52518">
    <property type="entry name" value="Thiamin diphosphate-binding fold (THDP-binding)"/>
    <property type="match status" value="2"/>
</dbReference>
<comment type="cofactor">
    <cofactor evidence="1">
        <name>Ca(2+)</name>
        <dbReference type="ChEBI" id="CHEBI:29108"/>
    </cofactor>
</comment>
<feature type="binding site" evidence="18">
    <location>
        <position position="262"/>
    </location>
    <ligand>
        <name>thiamine diphosphate</name>
        <dbReference type="ChEBI" id="CHEBI:58937"/>
    </ligand>
</feature>
<evidence type="ECO:0000313" key="24">
    <source>
        <dbReference type="EMBL" id="KGL42751.1"/>
    </source>
</evidence>
<dbReference type="GO" id="GO:0004802">
    <property type="term" value="F:transketolase activity"/>
    <property type="evidence" value="ECO:0007669"/>
    <property type="project" value="UniProtKB-UniRule"/>
</dbReference>
<feature type="binding site" evidence="17">
    <location>
        <position position="468"/>
    </location>
    <ligand>
        <name>substrate</name>
    </ligand>
</feature>
<comment type="caution">
    <text evidence="24">The sequence shown here is derived from an EMBL/GenBank/DDBJ whole genome shotgun (WGS) entry which is preliminary data.</text>
</comment>
<evidence type="ECO:0000256" key="22">
    <source>
        <dbReference type="SAM" id="MobiDB-lite"/>
    </source>
</evidence>
<evidence type="ECO:0000256" key="14">
    <source>
        <dbReference type="ARBA" id="ARBA00049473"/>
    </source>
</evidence>
<comment type="function">
    <text evidence="4 21">Catalyzes the transfer of a two-carbon ketol group from a ketose donor to an aldose acceptor, via a covalent intermediate with the cofactor thiamine pyrophosphate.</text>
</comment>
<proteinExistence type="inferred from homology"/>
<evidence type="ECO:0000256" key="17">
    <source>
        <dbReference type="PIRSR" id="PIRSR605478-2"/>
    </source>
</evidence>
<evidence type="ECO:0000256" key="6">
    <source>
        <dbReference type="ARBA" id="ARBA00011738"/>
    </source>
</evidence>
<accession>A0A099WDK4</accession>
<feature type="active site" description="Proton donor" evidence="16">
    <location>
        <position position="410"/>
    </location>
</feature>
<feature type="binding site" evidence="18">
    <location>
        <position position="436"/>
    </location>
    <ligand>
        <name>thiamine diphosphate</name>
        <dbReference type="ChEBI" id="CHEBI:58937"/>
    </ligand>
</feature>
<feature type="binding site" evidence="17">
    <location>
        <position position="472"/>
    </location>
    <ligand>
        <name>substrate</name>
    </ligand>
</feature>
<comment type="catalytic activity">
    <reaction evidence="14 21">
        <text>D-sedoheptulose 7-phosphate + D-glyceraldehyde 3-phosphate = aldehydo-D-ribose 5-phosphate + D-xylulose 5-phosphate</text>
        <dbReference type="Rhea" id="RHEA:10508"/>
        <dbReference type="ChEBI" id="CHEBI:57483"/>
        <dbReference type="ChEBI" id="CHEBI:57737"/>
        <dbReference type="ChEBI" id="CHEBI:58273"/>
        <dbReference type="ChEBI" id="CHEBI:59776"/>
        <dbReference type="EC" id="2.2.1.1"/>
    </reaction>
</comment>
<dbReference type="OrthoDB" id="8732661at2"/>
<evidence type="ECO:0000256" key="19">
    <source>
        <dbReference type="PIRSR" id="PIRSR605478-4"/>
    </source>
</evidence>
<evidence type="ECO:0000256" key="12">
    <source>
        <dbReference type="ARBA" id="ARBA00022842"/>
    </source>
</evidence>
<dbReference type="RefSeq" id="WP_036084602.1">
    <property type="nucleotide sequence ID" value="NZ_CBCSHQ010000001.1"/>
</dbReference>
<evidence type="ECO:0000256" key="2">
    <source>
        <dbReference type="ARBA" id="ARBA00001936"/>
    </source>
</evidence>
<evidence type="ECO:0000256" key="9">
    <source>
        <dbReference type="ARBA" id="ARBA00022679"/>
    </source>
</evidence>
<keyword evidence="11 21" id="KW-0106">Calcium</keyword>
<dbReference type="GO" id="GO:0005829">
    <property type="term" value="C:cytosol"/>
    <property type="evidence" value="ECO:0007669"/>
    <property type="project" value="TreeGrafter"/>
</dbReference>
<dbReference type="EC" id="2.2.1.1" evidence="7 15"/>
<dbReference type="PANTHER" id="PTHR43522:SF2">
    <property type="entry name" value="TRANSKETOLASE 1-RELATED"/>
    <property type="match status" value="1"/>
</dbReference>
<dbReference type="GO" id="GO:0046872">
    <property type="term" value="F:metal ion binding"/>
    <property type="evidence" value="ECO:0007669"/>
    <property type="project" value="UniProtKB-KW"/>
</dbReference>
<dbReference type="PROSITE" id="PS00801">
    <property type="entry name" value="TRANSKETOLASE_1"/>
    <property type="match status" value="1"/>
</dbReference>
<comment type="cofactor">
    <cofactor evidence="21">
        <name>Mg(2+)</name>
        <dbReference type="ChEBI" id="CHEBI:18420"/>
    </cofactor>
    <cofactor evidence="21">
        <name>Ca(2+)</name>
        <dbReference type="ChEBI" id="CHEBI:29108"/>
    </cofactor>
    <cofactor evidence="21">
        <name>Mn(2+)</name>
        <dbReference type="ChEBI" id="CHEBI:29035"/>
    </cofactor>
    <cofactor evidence="21">
        <name>Co(2+)</name>
        <dbReference type="ChEBI" id="CHEBI:48828"/>
    </cofactor>
    <text evidence="21">Binds 1 Mg(2+) ion per subunit. Can also utilize other divalent metal cations, such as Ca(2+), Mn(2+) and Co(2+).</text>
</comment>
<dbReference type="Gene3D" id="3.40.50.920">
    <property type="match status" value="1"/>
</dbReference>
<feature type="binding site" evidence="19">
    <location>
        <position position="188"/>
    </location>
    <ligand>
        <name>Mg(2+)</name>
        <dbReference type="ChEBI" id="CHEBI:18420"/>
    </ligand>
</feature>
<feature type="binding site" evidence="17">
    <location>
        <position position="27"/>
    </location>
    <ligand>
        <name>substrate</name>
    </ligand>
</feature>
<dbReference type="InterPro" id="IPR055152">
    <property type="entry name" value="Transketolase-like_C_2"/>
</dbReference>
<dbReference type="AlphaFoldDB" id="A0A099WDK4"/>
<feature type="site" description="Important for catalytic activity" evidence="20">
    <location>
        <position position="27"/>
    </location>
</feature>
<evidence type="ECO:0000256" key="3">
    <source>
        <dbReference type="ARBA" id="ARBA00001941"/>
    </source>
</evidence>
<feature type="binding site" evidence="17">
    <location>
        <position position="356"/>
    </location>
    <ligand>
        <name>substrate</name>
    </ligand>
</feature>
<feature type="region of interest" description="Disordered" evidence="22">
    <location>
        <begin position="93"/>
        <end position="112"/>
    </location>
</feature>
<dbReference type="InterPro" id="IPR033247">
    <property type="entry name" value="Transketolase_fam"/>
</dbReference>
<feature type="binding site" evidence="18">
    <location>
        <position position="157"/>
    </location>
    <ligand>
        <name>thiamine diphosphate</name>
        <dbReference type="ChEBI" id="CHEBI:58937"/>
    </ligand>
</feature>
<dbReference type="Gene3D" id="3.40.50.970">
    <property type="match status" value="2"/>
</dbReference>
<dbReference type="InterPro" id="IPR005474">
    <property type="entry name" value="Transketolase_N"/>
</dbReference>
<evidence type="ECO:0000259" key="23">
    <source>
        <dbReference type="SMART" id="SM00861"/>
    </source>
</evidence>
<comment type="cofactor">
    <cofactor evidence="2">
        <name>Mn(2+)</name>
        <dbReference type="ChEBI" id="CHEBI:29035"/>
    </cofactor>
</comment>
<dbReference type="InterPro" id="IPR009014">
    <property type="entry name" value="Transketo_C/PFOR_II"/>
</dbReference>
<dbReference type="Pfam" id="PF02779">
    <property type="entry name" value="Transket_pyr"/>
    <property type="match status" value="1"/>
</dbReference>
<dbReference type="eggNOG" id="COG0021">
    <property type="taxonomic scope" value="Bacteria"/>
</dbReference>
<dbReference type="NCBIfam" id="TIGR00232">
    <property type="entry name" value="tktlase_bact"/>
    <property type="match status" value="1"/>
</dbReference>
<evidence type="ECO:0000256" key="18">
    <source>
        <dbReference type="PIRSR" id="PIRSR605478-3"/>
    </source>
</evidence>
<gene>
    <name evidence="24" type="ORF">EP57_04645</name>
</gene>
<feature type="binding site" evidence="18">
    <location>
        <position position="67"/>
    </location>
    <ligand>
        <name>thiamine diphosphate</name>
        <dbReference type="ChEBI" id="CHEBI:58937"/>
    </ligand>
</feature>
<feature type="binding site" evidence="17">
    <location>
        <position position="519"/>
    </location>
    <ligand>
        <name>substrate</name>
    </ligand>
</feature>
<evidence type="ECO:0000256" key="15">
    <source>
        <dbReference type="NCBIfam" id="TIGR00232"/>
    </source>
</evidence>